<reference evidence="3 4" key="1">
    <citation type="submission" date="2019-03" db="EMBL/GenBank/DDBJ databases">
        <title>Genomic Encyclopedia of Type Strains, Phase IV (KMG-IV): sequencing the most valuable type-strain genomes for metagenomic binning, comparative biology and taxonomic classification.</title>
        <authorList>
            <person name="Goeker M."/>
        </authorList>
    </citation>
    <scope>NUCLEOTIDE SEQUENCE [LARGE SCALE GENOMIC DNA]</scope>
    <source>
        <strain evidence="3 4">DSM 18792</strain>
    </source>
</reference>
<protein>
    <submittedName>
        <fullName evidence="3">Uncharacterized protein DUF4126</fullName>
    </submittedName>
</protein>
<dbReference type="Pfam" id="PF13548">
    <property type="entry name" value="DUF4126"/>
    <property type="match status" value="1"/>
</dbReference>
<dbReference type="RefSeq" id="WP_132218311.1">
    <property type="nucleotide sequence ID" value="NZ_OX156936.1"/>
</dbReference>
<evidence type="ECO:0000313" key="4">
    <source>
        <dbReference type="Proteomes" id="UP000295455"/>
    </source>
</evidence>
<comment type="caution">
    <text evidence="3">The sequence shown here is derived from an EMBL/GenBank/DDBJ whole genome shotgun (WGS) entry which is preliminary data.</text>
</comment>
<evidence type="ECO:0000313" key="3">
    <source>
        <dbReference type="EMBL" id="TCL65041.1"/>
    </source>
</evidence>
<feature type="domain" description="DUF4126" evidence="2">
    <location>
        <begin position="9"/>
        <end position="181"/>
    </location>
</feature>
<keyword evidence="4" id="KW-1185">Reference proteome</keyword>
<gene>
    <name evidence="3" type="ORF">EV196_106232</name>
</gene>
<feature type="transmembrane region" description="Helical" evidence="1">
    <location>
        <begin position="152"/>
        <end position="177"/>
    </location>
</feature>
<accession>A0A4R1RGE3</accession>
<name>A0A4R1RGE3_9FLAO</name>
<dbReference type="Proteomes" id="UP000295455">
    <property type="component" value="Unassembled WGS sequence"/>
</dbReference>
<feature type="transmembrane region" description="Helical" evidence="1">
    <location>
        <begin position="76"/>
        <end position="96"/>
    </location>
</feature>
<feature type="transmembrane region" description="Helical" evidence="1">
    <location>
        <begin position="103"/>
        <end position="122"/>
    </location>
</feature>
<dbReference type="EMBL" id="SLUP01000006">
    <property type="protein sequence ID" value="TCL65041.1"/>
    <property type="molecule type" value="Genomic_DNA"/>
</dbReference>
<organism evidence="3 4">
    <name type="scientific">Mariniflexile fucanivorans</name>
    <dbReference type="NCBI Taxonomy" id="264023"/>
    <lineage>
        <taxon>Bacteria</taxon>
        <taxon>Pseudomonadati</taxon>
        <taxon>Bacteroidota</taxon>
        <taxon>Flavobacteriia</taxon>
        <taxon>Flavobacteriales</taxon>
        <taxon>Flavobacteriaceae</taxon>
        <taxon>Mariniflexile</taxon>
    </lineage>
</organism>
<dbReference type="InterPro" id="IPR025196">
    <property type="entry name" value="DUF4126"/>
</dbReference>
<sequence>MSLETIISICLGIGLSASVGFRVFLPLFALSLATFFDVWQLNDSWQWIGSTTALITLGVATVVEIFAYFIPYVDNLLDSISVPLAALAGTAVMLSTVSDLSPVVTWALAIIAGGGTAAAISGTSSATRLTSTATTGGMANPIVSTVETGTSIIMSIVSIFLPFLAIILVFLLFFVIFKFYKKFTSPKIKNH</sequence>
<keyword evidence="1" id="KW-0472">Membrane</keyword>
<feature type="transmembrane region" description="Helical" evidence="1">
    <location>
        <begin position="6"/>
        <end position="35"/>
    </location>
</feature>
<feature type="transmembrane region" description="Helical" evidence="1">
    <location>
        <begin position="47"/>
        <end position="70"/>
    </location>
</feature>
<dbReference type="OrthoDB" id="288613at2"/>
<keyword evidence="1" id="KW-0812">Transmembrane</keyword>
<dbReference type="AlphaFoldDB" id="A0A4R1RGE3"/>
<evidence type="ECO:0000256" key="1">
    <source>
        <dbReference type="SAM" id="Phobius"/>
    </source>
</evidence>
<proteinExistence type="predicted"/>
<keyword evidence="1" id="KW-1133">Transmembrane helix</keyword>
<evidence type="ECO:0000259" key="2">
    <source>
        <dbReference type="Pfam" id="PF13548"/>
    </source>
</evidence>